<reference evidence="1" key="1">
    <citation type="journal article" date="2020" name="New Phytol.">
        <title>Comparative genomics reveals dynamic genome evolution in host specialist ectomycorrhizal fungi.</title>
        <authorList>
            <person name="Lofgren L.A."/>
            <person name="Nguyen N.H."/>
            <person name="Vilgalys R."/>
            <person name="Ruytinx J."/>
            <person name="Liao H.L."/>
            <person name="Branco S."/>
            <person name="Kuo A."/>
            <person name="LaButti K."/>
            <person name="Lipzen A."/>
            <person name="Andreopoulos W."/>
            <person name="Pangilinan J."/>
            <person name="Riley R."/>
            <person name="Hundley H."/>
            <person name="Na H."/>
            <person name="Barry K."/>
            <person name="Grigoriev I.V."/>
            <person name="Stajich J.E."/>
            <person name="Kennedy P.G."/>
        </authorList>
    </citation>
    <scope>NUCLEOTIDE SEQUENCE</scope>
    <source>
        <strain evidence="1">FC203</strain>
    </source>
</reference>
<gene>
    <name evidence="1" type="ORF">F5891DRAFT_25933</name>
</gene>
<proteinExistence type="predicted"/>
<dbReference type="RefSeq" id="XP_041234319.1">
    <property type="nucleotide sequence ID" value="XM_041371113.1"/>
</dbReference>
<accession>A0AAD4HWG0</accession>
<sequence>MTCFVFDELFASAKAGGADIHAISRLTDRIGARRLSPFLGIGTGTGMGLTFKTHDPCTRAGISCDFVYRAWSCSTSHSFSLKLLLLVLLEFIYHHRPCGSCRGPVLVTLRLKHLRSLALNLDEAIALHREALTLLPVGHTDRSGSLNSLAAPLSSRFCR</sequence>
<dbReference type="Proteomes" id="UP001195769">
    <property type="component" value="Unassembled WGS sequence"/>
</dbReference>
<name>A0AAD4HWG0_9AGAM</name>
<keyword evidence="2" id="KW-1185">Reference proteome</keyword>
<organism evidence="1 2">
    <name type="scientific">Suillus fuscotomentosus</name>
    <dbReference type="NCBI Taxonomy" id="1912939"/>
    <lineage>
        <taxon>Eukaryota</taxon>
        <taxon>Fungi</taxon>
        <taxon>Dikarya</taxon>
        <taxon>Basidiomycota</taxon>
        <taxon>Agaricomycotina</taxon>
        <taxon>Agaricomycetes</taxon>
        <taxon>Agaricomycetidae</taxon>
        <taxon>Boletales</taxon>
        <taxon>Suillineae</taxon>
        <taxon>Suillaceae</taxon>
        <taxon>Suillus</taxon>
    </lineage>
</organism>
<dbReference type="AlphaFoldDB" id="A0AAD4HWG0"/>
<protein>
    <submittedName>
        <fullName evidence="1">Uncharacterized protein</fullName>
    </submittedName>
</protein>
<evidence type="ECO:0000313" key="1">
    <source>
        <dbReference type="EMBL" id="KAG1908744.1"/>
    </source>
</evidence>
<dbReference type="EMBL" id="JABBWK010000001">
    <property type="protein sequence ID" value="KAG1908744.1"/>
    <property type="molecule type" value="Genomic_DNA"/>
</dbReference>
<evidence type="ECO:0000313" key="2">
    <source>
        <dbReference type="Proteomes" id="UP001195769"/>
    </source>
</evidence>
<comment type="caution">
    <text evidence="1">The sequence shown here is derived from an EMBL/GenBank/DDBJ whole genome shotgun (WGS) entry which is preliminary data.</text>
</comment>
<dbReference type="GeneID" id="64665411"/>